<dbReference type="Proteomes" id="UP001519344">
    <property type="component" value="Unassembled WGS sequence"/>
</dbReference>
<evidence type="ECO:0000313" key="5">
    <source>
        <dbReference type="Proteomes" id="UP001519344"/>
    </source>
</evidence>
<comment type="caution">
    <text evidence="4">The sequence shown here is derived from an EMBL/GenBank/DDBJ whole genome shotgun (WGS) entry which is preliminary data.</text>
</comment>
<proteinExistence type="predicted"/>
<evidence type="ECO:0000256" key="1">
    <source>
        <dbReference type="ARBA" id="ARBA00022679"/>
    </source>
</evidence>
<sequence>MNIRPIANNLELLEAHDIEMTVYAKESAATREAFQMRKQVFGSYFLVAETEFGSEHPIVGVANGVKLNHKDLADESIKQGVEYDVNGRYFCLLTIAVHPNYQRQGIASQLLKQIIDTAREEGLAGIVLMCEEHLIPFYKKHGFCYLSPSASEHGGVQWHEMHLMW</sequence>
<protein>
    <submittedName>
        <fullName evidence="4">GNAT superfamily N-acetyltransferase</fullName>
    </submittedName>
</protein>
<dbReference type="Gene3D" id="3.40.630.30">
    <property type="match status" value="1"/>
</dbReference>
<keyword evidence="1" id="KW-0808">Transferase</keyword>
<name>A0ABS4HY33_9BACL</name>
<dbReference type="PANTHER" id="PTHR10908">
    <property type="entry name" value="SEROTONIN N-ACETYLTRANSFERASE"/>
    <property type="match status" value="1"/>
</dbReference>
<feature type="domain" description="N-acetyltransferase" evidence="3">
    <location>
        <begin position="1"/>
        <end position="165"/>
    </location>
</feature>
<dbReference type="PANTHER" id="PTHR10908:SF0">
    <property type="entry name" value="SEROTONIN N-ACETYLTRANSFERASE"/>
    <property type="match status" value="1"/>
</dbReference>
<dbReference type="Pfam" id="PF00583">
    <property type="entry name" value="Acetyltransf_1"/>
    <property type="match status" value="1"/>
</dbReference>
<dbReference type="PROSITE" id="PS51186">
    <property type="entry name" value="GNAT"/>
    <property type="match status" value="1"/>
</dbReference>
<organism evidence="4 5">
    <name type="scientific">Paenibacillus aceris</name>
    <dbReference type="NCBI Taxonomy" id="869555"/>
    <lineage>
        <taxon>Bacteria</taxon>
        <taxon>Bacillati</taxon>
        <taxon>Bacillota</taxon>
        <taxon>Bacilli</taxon>
        <taxon>Bacillales</taxon>
        <taxon>Paenibacillaceae</taxon>
        <taxon>Paenibacillus</taxon>
    </lineage>
</organism>
<keyword evidence="5" id="KW-1185">Reference proteome</keyword>
<dbReference type="SUPFAM" id="SSF55729">
    <property type="entry name" value="Acyl-CoA N-acyltransferases (Nat)"/>
    <property type="match status" value="1"/>
</dbReference>
<accession>A0ABS4HY33</accession>
<dbReference type="InterPro" id="IPR051635">
    <property type="entry name" value="SNAT-like"/>
</dbReference>
<dbReference type="InterPro" id="IPR000182">
    <property type="entry name" value="GNAT_dom"/>
</dbReference>
<dbReference type="InterPro" id="IPR016181">
    <property type="entry name" value="Acyl_CoA_acyltransferase"/>
</dbReference>
<gene>
    <name evidence="4" type="ORF">J2Z65_002677</name>
</gene>
<reference evidence="4 5" key="1">
    <citation type="submission" date="2021-03" db="EMBL/GenBank/DDBJ databases">
        <title>Genomic Encyclopedia of Type Strains, Phase IV (KMG-IV): sequencing the most valuable type-strain genomes for metagenomic binning, comparative biology and taxonomic classification.</title>
        <authorList>
            <person name="Goeker M."/>
        </authorList>
    </citation>
    <scope>NUCLEOTIDE SEQUENCE [LARGE SCALE GENOMIC DNA]</scope>
    <source>
        <strain evidence="4 5">DSM 24950</strain>
    </source>
</reference>
<dbReference type="CDD" id="cd04301">
    <property type="entry name" value="NAT_SF"/>
    <property type="match status" value="1"/>
</dbReference>
<evidence type="ECO:0000313" key="4">
    <source>
        <dbReference type="EMBL" id="MBP1963458.1"/>
    </source>
</evidence>
<evidence type="ECO:0000259" key="3">
    <source>
        <dbReference type="PROSITE" id="PS51186"/>
    </source>
</evidence>
<evidence type="ECO:0000256" key="2">
    <source>
        <dbReference type="ARBA" id="ARBA00023315"/>
    </source>
</evidence>
<dbReference type="RefSeq" id="WP_167060510.1">
    <property type="nucleotide sequence ID" value="NZ_JAAOZR010000024.1"/>
</dbReference>
<dbReference type="EMBL" id="JAGGKV010000006">
    <property type="protein sequence ID" value="MBP1963458.1"/>
    <property type="molecule type" value="Genomic_DNA"/>
</dbReference>
<keyword evidence="2" id="KW-0012">Acyltransferase</keyword>